<sequence>MSDLEGVIKYRLEHDPGALSPSIDIDLINGWRSLFFRLGVIGQKPEKYHGLGYGNISQRLIPGQNSFLISGTQTGHLACLKREHFAIVETASAQLNTIRSRGPSQPSSEALTHASIYALAPGAQAVIHVHCPEIWHHTRALDLPYTGADIAYGSIEMTQAVEQLFSSGQLKNLPIFSMLGHEDGIVAFGESLAAAAQTLLAPLARALAIELSRDAG</sequence>
<dbReference type="RefSeq" id="WP_013817331.1">
    <property type="nucleotide sequence ID" value="NC_015572.1"/>
</dbReference>
<dbReference type="AlphaFoldDB" id="G0A413"/>
<reference key="2">
    <citation type="submission" date="2011-05" db="EMBL/GenBank/DDBJ databases">
        <title>Complete genome sequence of the aerobic marine methanotroph Methylomonas methanica MC09.</title>
        <authorList>
            <person name="Boden R."/>
            <person name="Cunliffe M."/>
            <person name="Scanlan J."/>
            <person name="Moussard H."/>
            <person name="Kits K.D."/>
            <person name="Klotz M."/>
            <person name="Jetten M."/>
            <person name="Vuilleumier S."/>
            <person name="Han J."/>
            <person name="Peters L."/>
            <person name="Mikhailova N."/>
            <person name="Teshima H."/>
            <person name="Tapia R."/>
            <person name="Kyrpides N."/>
            <person name="Ivanova N."/>
            <person name="Pagani I."/>
            <person name="Cheng J.-F."/>
            <person name="Goodwin L."/>
            <person name="Han C."/>
            <person name="Hauser L."/>
            <person name="Land M."/>
            <person name="Lapidus A."/>
            <person name="Lucas S."/>
            <person name="Pitluck S."/>
            <person name="Woyke T."/>
            <person name="Stein L.Y."/>
            <person name="Murrell C."/>
        </authorList>
    </citation>
    <scope>NUCLEOTIDE SEQUENCE</scope>
    <source>
        <strain>MC09</strain>
    </source>
</reference>
<organism evidence="2 3">
    <name type="scientific">Methylomonas methanica (strain DSM 25384 / MC09)</name>
    <dbReference type="NCBI Taxonomy" id="857087"/>
    <lineage>
        <taxon>Bacteria</taxon>
        <taxon>Pseudomonadati</taxon>
        <taxon>Pseudomonadota</taxon>
        <taxon>Gammaproteobacteria</taxon>
        <taxon>Methylococcales</taxon>
        <taxon>Methylococcaceae</taxon>
        <taxon>Methylomonas</taxon>
    </lineage>
</organism>
<dbReference type="STRING" id="857087.Metme_0616"/>
<dbReference type="Proteomes" id="UP000008888">
    <property type="component" value="Chromosome"/>
</dbReference>
<dbReference type="GO" id="GO:0005996">
    <property type="term" value="P:monosaccharide metabolic process"/>
    <property type="evidence" value="ECO:0007669"/>
    <property type="project" value="UniProtKB-ARBA"/>
</dbReference>
<protein>
    <submittedName>
        <fullName evidence="2">Class II aldolase/adducin family protein</fullName>
    </submittedName>
</protein>
<dbReference type="InterPro" id="IPR036409">
    <property type="entry name" value="Aldolase_II/adducin_N_sf"/>
</dbReference>
<proteinExistence type="predicted"/>
<reference evidence="2 3" key="1">
    <citation type="journal article" date="2011" name="J. Bacteriol.">
        <title>Complete Genome Sequence of the Aerobic Marine Methanotroph Methylomonas methanica MC09.</title>
        <authorList>
            <person name="Boden R."/>
            <person name="Cunliffe M."/>
            <person name="Scanlan J."/>
            <person name="Moussard H."/>
            <person name="Kits K.D."/>
            <person name="Klotz M.G."/>
            <person name="Jetten M.S."/>
            <person name="Vuilleumier S."/>
            <person name="Han J."/>
            <person name="Peters L."/>
            <person name="Mikhailova N."/>
            <person name="Teshima H."/>
            <person name="Tapia R."/>
            <person name="Kyrpides N."/>
            <person name="Ivanova N."/>
            <person name="Pagani I."/>
            <person name="Cheng J.F."/>
            <person name="Goodwin L."/>
            <person name="Han C."/>
            <person name="Hauser L."/>
            <person name="Land M.L."/>
            <person name="Lapidus A."/>
            <person name="Lucas S."/>
            <person name="Pitluck S."/>
            <person name="Woyke T."/>
            <person name="Stein L."/>
            <person name="Murrell J.C."/>
        </authorList>
    </citation>
    <scope>NUCLEOTIDE SEQUENCE [LARGE SCALE GENOMIC DNA]</scope>
    <source>
        <strain evidence="2 3">MC09</strain>
    </source>
</reference>
<keyword evidence="3" id="KW-1185">Reference proteome</keyword>
<dbReference type="SMART" id="SM01007">
    <property type="entry name" value="Aldolase_II"/>
    <property type="match status" value="1"/>
</dbReference>
<dbReference type="OrthoDB" id="422493at2"/>
<dbReference type="SUPFAM" id="SSF53639">
    <property type="entry name" value="AraD/HMP-PK domain-like"/>
    <property type="match status" value="1"/>
</dbReference>
<evidence type="ECO:0000313" key="3">
    <source>
        <dbReference type="Proteomes" id="UP000008888"/>
    </source>
</evidence>
<dbReference type="KEGG" id="mmt:Metme_0616"/>
<name>G0A413_METMM</name>
<dbReference type="Gene3D" id="3.40.225.10">
    <property type="entry name" value="Class II aldolase/adducin N-terminal domain"/>
    <property type="match status" value="1"/>
</dbReference>
<evidence type="ECO:0000259" key="1">
    <source>
        <dbReference type="SMART" id="SM01007"/>
    </source>
</evidence>
<feature type="domain" description="Class II aldolase/adducin N-terminal" evidence="1">
    <location>
        <begin position="33"/>
        <end position="211"/>
    </location>
</feature>
<dbReference type="Pfam" id="PF00596">
    <property type="entry name" value="Aldolase_II"/>
    <property type="match status" value="1"/>
</dbReference>
<dbReference type="EMBL" id="CP002738">
    <property type="protein sequence ID" value="AEF99060.1"/>
    <property type="molecule type" value="Genomic_DNA"/>
</dbReference>
<reference evidence="3" key="3">
    <citation type="submission" date="2011-05" db="EMBL/GenBank/DDBJ databases">
        <title>Complete sequence of Methylomonas methanica MC09.</title>
        <authorList>
            <consortium name="US DOE Joint Genome Institute"/>
            <person name="Lucas S."/>
            <person name="Han J."/>
            <person name="Lapidus A."/>
            <person name="Cheng J.-F."/>
            <person name="Goodwin L."/>
            <person name="Pitluck S."/>
            <person name="Peters L."/>
            <person name="Mikhailova N."/>
            <person name="Teshima H."/>
            <person name="Han C."/>
            <person name="Tapia R."/>
            <person name="Land M."/>
            <person name="Hauser L."/>
            <person name="Kyrpides N."/>
            <person name="Ivanova N."/>
            <person name="Pagani I."/>
            <person name="Stein L."/>
            <person name="Woyke T."/>
        </authorList>
    </citation>
    <scope>NUCLEOTIDE SEQUENCE [LARGE SCALE GENOMIC DNA]</scope>
    <source>
        <strain evidence="3">MC09</strain>
    </source>
</reference>
<gene>
    <name evidence="2" type="ordered locus">Metme_0616</name>
</gene>
<dbReference type="HOGENOM" id="CLU_088910_0_0_6"/>
<accession>G0A413</accession>
<dbReference type="eggNOG" id="COG0235">
    <property type="taxonomic scope" value="Bacteria"/>
</dbReference>
<dbReference type="InterPro" id="IPR001303">
    <property type="entry name" value="Aldolase_II/adducin_N"/>
</dbReference>
<evidence type="ECO:0000313" key="2">
    <source>
        <dbReference type="EMBL" id="AEF99060.1"/>
    </source>
</evidence>